<dbReference type="InterPro" id="IPR004268">
    <property type="entry name" value="MurJ"/>
</dbReference>
<feature type="region of interest" description="Disordered" evidence="8">
    <location>
        <begin position="1"/>
        <end position="93"/>
    </location>
</feature>
<feature type="compositionally biased region" description="Low complexity" evidence="8">
    <location>
        <begin position="69"/>
        <end position="83"/>
    </location>
</feature>
<name>A0A2A9DP17_9CORY</name>
<evidence type="ECO:0000256" key="8">
    <source>
        <dbReference type="SAM" id="MobiDB-lite"/>
    </source>
</evidence>
<feature type="region of interest" description="Disordered" evidence="8">
    <location>
        <begin position="1137"/>
        <end position="1157"/>
    </location>
</feature>
<evidence type="ECO:0000256" key="6">
    <source>
        <dbReference type="ARBA" id="ARBA00022989"/>
    </source>
</evidence>
<dbReference type="Proteomes" id="UP000221653">
    <property type="component" value="Unassembled WGS sequence"/>
</dbReference>
<dbReference type="PANTHER" id="PTHR47019:SF1">
    <property type="entry name" value="LIPID II FLIPPASE MURJ"/>
    <property type="match status" value="1"/>
</dbReference>
<evidence type="ECO:0000256" key="4">
    <source>
        <dbReference type="ARBA" id="ARBA00022960"/>
    </source>
</evidence>
<feature type="transmembrane region" description="Helical" evidence="9">
    <location>
        <begin position="139"/>
        <end position="158"/>
    </location>
</feature>
<keyword evidence="5" id="KW-0573">Peptidoglycan synthesis</keyword>
<dbReference type="CDD" id="cd13123">
    <property type="entry name" value="MATE_MurJ_like"/>
    <property type="match status" value="1"/>
</dbReference>
<keyword evidence="6 9" id="KW-1133">Transmembrane helix</keyword>
<dbReference type="Pfam" id="PF03023">
    <property type="entry name" value="MurJ"/>
    <property type="match status" value="1"/>
</dbReference>
<feature type="transmembrane region" description="Helical" evidence="9">
    <location>
        <begin position="478"/>
        <end position="502"/>
    </location>
</feature>
<dbReference type="GO" id="GO:0005886">
    <property type="term" value="C:plasma membrane"/>
    <property type="evidence" value="ECO:0007669"/>
    <property type="project" value="UniProtKB-SubCell"/>
</dbReference>
<feature type="transmembrane region" description="Helical" evidence="9">
    <location>
        <begin position="216"/>
        <end position="236"/>
    </location>
</feature>
<sequence length="1157" mass="121261">MATNASATNPGARTQGVPVGLRSRIVEPSPPAPVPQPRPKPGNRASEREEVVVDKSKLTAAPAAPPAAPTATATAEATAQATASQEGTSDRDVVRASGSMAVATLISRITGFFRNALIGASLGGAVGSAFTVANTLPNLITEIVLGAVLTSLVVPVLVRAEKEDPDRGAAFVRRLFTLAFTLLGVITVAAVVGAPWLTKTMLRDDGEVNISMATSFAYLLLPQIIFYGLFSLFMAVLNTKGVFKPGAWAPVANNIVCIAVLLLYMLVPGRLNPAASVTILDPHVLLLGAGTTLGVVVQLLIMIPPLKRAGIDLRPLWGIDARLKQFGGMALAIVVYVAISQLGYVITTNIASAADESAPLIYQQHWLLLQMPYGIIGVTLLTAIMPRLSRNAADGDDKAVVRDLTMATKLTFIALIPIVIFMTAYGPQLATALFEYGAFNPEDAYTLGLTVSFAAFTLIPYALVLLHLRVFYAREEAWIPTFIIAGITITKVVLSAAAPLVASSTKNVVILLGAANGFGFVAGAVIGVFLLKRKLGNLGMRQVLRTSMWAAAAAIVGVAASTLTHWLLGLVFPVDELGSIATIVLLGVLGVIFLIVTGIVLSFSRLPEVQNLAAIFQRIPFVRRFIRTDPEEQLAVGEVSQEEKAVEFSGLDSFVASPVPPPMSAGVVRGPRLVPGAPVSDGRFRLLREHGTAQGAQFWQAQDLRTKQLVALTFVDTAGASPLAPLTPAQASAKAAEVTRRTQVLSSLKHPGIATGIQVRGYRSGCMVVADWVEGSSLRSVAEAGGVDPQAAALALSPIAAATGAAHAEHVPLGLDNWSRIRISTDGHAVLAFPAVLPDNSRAEDMEALASALNLLIDDTAPADVTAAKKLAEQAADDDSGESEITPEDIAEALRRAGEGEEPVLDVEVEQAPTVEAQTGFGDRSMTRRGTGLLIVGAVGVVTLAAAAVTYIVGVLGGDDPDAPVTSDSLQGAATTTTQPQRMSLVFPATDARVWGAPGTDISMDNPEDAPLAIDDDPATSWATAEYPNGLGTKPGVGLRVAIAEDVYLQHLVLDTTDSKGAHYSIYALPPEVTPDTPLEELPRIADGTIRGGKTNIEPKTEGVPRSGAVLIWLTTMPVESGRVDINEVSVIGSYNPPPLPKSIEVEEPAEAETATP</sequence>
<keyword evidence="4" id="KW-0133">Cell shape</keyword>
<feature type="compositionally biased region" description="Pro residues" evidence="8">
    <location>
        <begin position="28"/>
        <end position="40"/>
    </location>
</feature>
<evidence type="ECO:0000256" key="3">
    <source>
        <dbReference type="ARBA" id="ARBA00022692"/>
    </source>
</evidence>
<accession>A0A2A9DP17</accession>
<comment type="subcellular location">
    <subcellularLocation>
        <location evidence="1">Cell membrane</location>
        <topology evidence="1">Multi-pass membrane protein</topology>
    </subcellularLocation>
</comment>
<dbReference type="CDD" id="cd13973">
    <property type="entry name" value="PK_MviN-like"/>
    <property type="match status" value="1"/>
</dbReference>
<reference evidence="10 11" key="1">
    <citation type="submission" date="2017-10" db="EMBL/GenBank/DDBJ databases">
        <title>Sequencing the genomes of 1000 actinobacteria strains.</title>
        <authorList>
            <person name="Klenk H.-P."/>
        </authorList>
    </citation>
    <scope>NUCLEOTIDE SEQUENCE [LARGE SCALE GENOMIC DNA]</scope>
    <source>
        <strain evidence="10 11">DSM 20688</strain>
    </source>
</reference>
<evidence type="ECO:0000256" key="5">
    <source>
        <dbReference type="ARBA" id="ARBA00022984"/>
    </source>
</evidence>
<protein>
    <submittedName>
        <fullName evidence="10">Putative peptidoglycan lipid II flippase</fullName>
    </submittedName>
</protein>
<feature type="transmembrane region" description="Helical" evidence="9">
    <location>
        <begin position="508"/>
        <end position="531"/>
    </location>
</feature>
<dbReference type="InterPro" id="IPR051050">
    <property type="entry name" value="Lipid_II_flippase_MurJ/MviN"/>
</dbReference>
<comment type="caution">
    <text evidence="10">The sequence shown here is derived from an EMBL/GenBank/DDBJ whole genome shotgun (WGS) entry which is preliminary data.</text>
</comment>
<keyword evidence="3 9" id="KW-0812">Transmembrane</keyword>
<evidence type="ECO:0000313" key="10">
    <source>
        <dbReference type="EMBL" id="PFG27659.1"/>
    </source>
</evidence>
<feature type="transmembrane region" description="Helical" evidence="9">
    <location>
        <begin position="287"/>
        <end position="306"/>
    </location>
</feature>
<feature type="transmembrane region" description="Helical" evidence="9">
    <location>
        <begin position="543"/>
        <end position="568"/>
    </location>
</feature>
<evidence type="ECO:0000256" key="9">
    <source>
        <dbReference type="SAM" id="Phobius"/>
    </source>
</evidence>
<evidence type="ECO:0000256" key="7">
    <source>
        <dbReference type="ARBA" id="ARBA00023136"/>
    </source>
</evidence>
<dbReference type="EMBL" id="PDJF01000001">
    <property type="protein sequence ID" value="PFG27659.1"/>
    <property type="molecule type" value="Genomic_DNA"/>
</dbReference>
<dbReference type="Gene3D" id="1.10.510.10">
    <property type="entry name" value="Transferase(Phosphotransferase) domain 1"/>
    <property type="match status" value="1"/>
</dbReference>
<dbReference type="GO" id="GO:0034204">
    <property type="term" value="P:lipid translocation"/>
    <property type="evidence" value="ECO:0007669"/>
    <property type="project" value="TreeGrafter"/>
</dbReference>
<dbReference type="GO" id="GO:0009252">
    <property type="term" value="P:peptidoglycan biosynthetic process"/>
    <property type="evidence" value="ECO:0007669"/>
    <property type="project" value="UniProtKB-KW"/>
</dbReference>
<feature type="transmembrane region" description="Helical" evidence="9">
    <location>
        <begin position="445"/>
        <end position="466"/>
    </location>
</feature>
<keyword evidence="7 9" id="KW-0472">Membrane</keyword>
<dbReference type="Gene3D" id="3.30.200.20">
    <property type="entry name" value="Phosphorylase Kinase, domain 1"/>
    <property type="match status" value="1"/>
</dbReference>
<feature type="transmembrane region" description="Helical" evidence="9">
    <location>
        <begin position="366"/>
        <end position="385"/>
    </location>
</feature>
<dbReference type="GO" id="GO:0015648">
    <property type="term" value="F:lipid-linked peptidoglycan transporter activity"/>
    <property type="evidence" value="ECO:0007669"/>
    <property type="project" value="TreeGrafter"/>
</dbReference>
<feature type="transmembrane region" description="Helical" evidence="9">
    <location>
        <begin position="406"/>
        <end position="425"/>
    </location>
</feature>
<feature type="transmembrane region" description="Helical" evidence="9">
    <location>
        <begin position="580"/>
        <end position="603"/>
    </location>
</feature>
<dbReference type="NCBIfam" id="TIGR01695">
    <property type="entry name" value="murJ_mviN"/>
    <property type="match status" value="1"/>
</dbReference>
<keyword evidence="11" id="KW-1185">Reference proteome</keyword>
<feature type="transmembrane region" description="Helical" evidence="9">
    <location>
        <begin position="326"/>
        <end position="346"/>
    </location>
</feature>
<evidence type="ECO:0000256" key="2">
    <source>
        <dbReference type="ARBA" id="ARBA00022475"/>
    </source>
</evidence>
<feature type="compositionally biased region" description="Polar residues" evidence="8">
    <location>
        <begin position="1"/>
        <end position="12"/>
    </location>
</feature>
<feature type="transmembrane region" description="Helical" evidence="9">
    <location>
        <begin position="933"/>
        <end position="957"/>
    </location>
</feature>
<dbReference type="STRING" id="1724.GCA_001044175_00658"/>
<dbReference type="PANTHER" id="PTHR47019">
    <property type="entry name" value="LIPID II FLIPPASE MURJ"/>
    <property type="match status" value="1"/>
</dbReference>
<proteinExistence type="predicted"/>
<feature type="transmembrane region" description="Helical" evidence="9">
    <location>
        <begin position="248"/>
        <end position="267"/>
    </location>
</feature>
<evidence type="ECO:0000256" key="1">
    <source>
        <dbReference type="ARBA" id="ARBA00004651"/>
    </source>
</evidence>
<evidence type="ECO:0000313" key="11">
    <source>
        <dbReference type="Proteomes" id="UP000221653"/>
    </source>
</evidence>
<gene>
    <name evidence="10" type="ORF">ATK06_0735</name>
</gene>
<keyword evidence="2" id="KW-1003">Cell membrane</keyword>
<feature type="compositionally biased region" description="Basic and acidic residues" evidence="8">
    <location>
        <begin position="45"/>
        <end position="57"/>
    </location>
</feature>
<feature type="transmembrane region" description="Helical" evidence="9">
    <location>
        <begin position="112"/>
        <end position="133"/>
    </location>
</feature>
<dbReference type="GO" id="GO:0008360">
    <property type="term" value="P:regulation of cell shape"/>
    <property type="evidence" value="ECO:0007669"/>
    <property type="project" value="UniProtKB-KW"/>
</dbReference>
<dbReference type="AlphaFoldDB" id="A0A2A9DP17"/>
<organism evidence="10 11">
    <name type="scientific">Corynebacterium renale</name>
    <dbReference type="NCBI Taxonomy" id="1724"/>
    <lineage>
        <taxon>Bacteria</taxon>
        <taxon>Bacillati</taxon>
        <taxon>Actinomycetota</taxon>
        <taxon>Actinomycetes</taxon>
        <taxon>Mycobacteriales</taxon>
        <taxon>Corynebacteriaceae</taxon>
        <taxon>Corynebacterium</taxon>
    </lineage>
</organism>
<dbReference type="PRINTS" id="PR01806">
    <property type="entry name" value="VIRFACTRMVIN"/>
</dbReference>
<feature type="transmembrane region" description="Helical" evidence="9">
    <location>
        <begin position="170"/>
        <end position="196"/>
    </location>
</feature>